<dbReference type="InterPro" id="IPR015867">
    <property type="entry name" value="N-reg_PII/ATP_PRibTrfase_C"/>
</dbReference>
<dbReference type="GO" id="GO:0030234">
    <property type="term" value="F:enzyme regulator activity"/>
    <property type="evidence" value="ECO:0007669"/>
    <property type="project" value="InterPro"/>
</dbReference>
<dbReference type="STRING" id="1132855.GCA_000384255_02432"/>
<organism evidence="1 2">
    <name type="scientific">Methylotenera mobilis</name>
    <dbReference type="NCBI Taxonomy" id="359408"/>
    <lineage>
        <taxon>Bacteria</taxon>
        <taxon>Pseudomonadati</taxon>
        <taxon>Pseudomonadota</taxon>
        <taxon>Betaproteobacteria</taxon>
        <taxon>Nitrosomonadales</taxon>
        <taxon>Methylophilaceae</taxon>
        <taxon>Methylotenera</taxon>
    </lineage>
</organism>
<gene>
    <name evidence="1" type="ORF">DCW48_04315</name>
</gene>
<proteinExistence type="predicted"/>
<comment type="caution">
    <text evidence="1">The sequence shown here is derived from an EMBL/GenBank/DDBJ whole genome shotgun (WGS) entry which is preliminary data.</text>
</comment>
<dbReference type="GO" id="GO:0006808">
    <property type="term" value="P:regulation of nitrogen utilization"/>
    <property type="evidence" value="ECO:0007669"/>
    <property type="project" value="InterPro"/>
</dbReference>
<dbReference type="AlphaFoldDB" id="A0A351R9Y9"/>
<dbReference type="Gene3D" id="3.30.70.120">
    <property type="match status" value="1"/>
</dbReference>
<dbReference type="SUPFAM" id="SSF54913">
    <property type="entry name" value="GlnB-like"/>
    <property type="match status" value="1"/>
</dbReference>
<accession>A0A351R9Y9</accession>
<protein>
    <submittedName>
        <fullName evidence="1">Transcriptional regulator</fullName>
    </submittedName>
</protein>
<evidence type="ECO:0000313" key="2">
    <source>
        <dbReference type="Proteomes" id="UP000264313"/>
    </source>
</evidence>
<name>A0A351R9Y9_9PROT</name>
<dbReference type="Proteomes" id="UP000264313">
    <property type="component" value="Unassembled WGS sequence"/>
</dbReference>
<dbReference type="EMBL" id="DNAA01000105">
    <property type="protein sequence ID" value="HBA08860.1"/>
    <property type="molecule type" value="Genomic_DNA"/>
</dbReference>
<dbReference type="InterPro" id="IPR011322">
    <property type="entry name" value="N-reg_PII-like_a/b"/>
</dbReference>
<dbReference type="Pfam" id="PF00543">
    <property type="entry name" value="P-II"/>
    <property type="match status" value="1"/>
</dbReference>
<reference evidence="1 2" key="1">
    <citation type="journal article" date="2018" name="Nat. Biotechnol.">
        <title>A standardized bacterial taxonomy based on genome phylogeny substantially revises the tree of life.</title>
        <authorList>
            <person name="Parks D.H."/>
            <person name="Chuvochina M."/>
            <person name="Waite D.W."/>
            <person name="Rinke C."/>
            <person name="Skarshewski A."/>
            <person name="Chaumeil P.A."/>
            <person name="Hugenholtz P."/>
        </authorList>
    </citation>
    <scope>NUCLEOTIDE SEQUENCE [LARGE SCALE GENOMIC DNA]</scope>
    <source>
        <strain evidence="1">UBA9958</strain>
    </source>
</reference>
<evidence type="ECO:0000313" key="1">
    <source>
        <dbReference type="EMBL" id="HBA08860.1"/>
    </source>
</evidence>
<sequence>MFSVKRIELVIEAVEKQRVISTLKAVNIFNYTIYNHVGGYGERGARGDLAFGEKFENVTFVIACPENRLTTIIESLRPILKSYGGMCLVSDAQWIIH</sequence>
<dbReference type="InterPro" id="IPR002187">
    <property type="entry name" value="N-reg_PII"/>
</dbReference>